<dbReference type="AlphaFoldDB" id="A0A1X7KFZ9"/>
<dbReference type="RefSeq" id="WP_085545148.1">
    <property type="nucleotide sequence ID" value="NZ_FXBB01000027.1"/>
</dbReference>
<dbReference type="InterPro" id="IPR009040">
    <property type="entry name" value="Ferritin-like_diiron"/>
</dbReference>
<evidence type="ECO:0000256" key="2">
    <source>
        <dbReference type="ARBA" id="ARBA00022982"/>
    </source>
</evidence>
<dbReference type="InterPro" id="IPR003251">
    <property type="entry name" value="Rr_diiron-bd_dom"/>
</dbReference>
<evidence type="ECO:0000313" key="5">
    <source>
        <dbReference type="EMBL" id="SMG40060.1"/>
    </source>
</evidence>
<evidence type="ECO:0000259" key="3">
    <source>
        <dbReference type="PROSITE" id="PS50903"/>
    </source>
</evidence>
<sequence length="165" mass="18200">MSEKTMAGLAEAFAGESQANRKYLFYSEVADKEGYTSVAKLFRAAAAAETLHAKMHYRNMGKIKDTEANLKDALEGEIYEYTEMYPAFIADAEAEGEKRALTGFNMANEVEKVHAALYKKALEHLADKTSVDYYLCTVCGHIEENAAPEKCPVCGAGSKSYELVE</sequence>
<dbReference type="InterPro" id="IPR012347">
    <property type="entry name" value="Ferritin-like"/>
</dbReference>
<name>A0A1X7KFZ9_9BACT</name>
<keyword evidence="1" id="KW-0813">Transport</keyword>
<gene>
    <name evidence="5" type="ORF">SAMN06275492_12719</name>
</gene>
<dbReference type="InterPro" id="IPR048574">
    <property type="entry name" value="RUBY_RBDX"/>
</dbReference>
<evidence type="ECO:0000313" key="6">
    <source>
        <dbReference type="Proteomes" id="UP000193355"/>
    </source>
</evidence>
<dbReference type="SUPFAM" id="SSF57802">
    <property type="entry name" value="Rubredoxin-like"/>
    <property type="match status" value="1"/>
</dbReference>
<dbReference type="Pfam" id="PF21349">
    <property type="entry name" value="RUBY_RBDX"/>
    <property type="match status" value="1"/>
</dbReference>
<dbReference type="InterPro" id="IPR024934">
    <property type="entry name" value="Rubredoxin-like_dom"/>
</dbReference>
<dbReference type="PANTHER" id="PTHR33746">
    <property type="entry name" value="RUBRERYTHRIN"/>
    <property type="match status" value="1"/>
</dbReference>
<dbReference type="GO" id="GO:0005506">
    <property type="term" value="F:iron ion binding"/>
    <property type="evidence" value="ECO:0007669"/>
    <property type="project" value="InterPro"/>
</dbReference>
<dbReference type="OrthoDB" id="9799749at2"/>
<organism evidence="5 6">
    <name type="scientific">Dethiosulfovibrio salsuginis</name>
    <dbReference type="NCBI Taxonomy" id="561720"/>
    <lineage>
        <taxon>Bacteria</taxon>
        <taxon>Thermotogati</taxon>
        <taxon>Synergistota</taxon>
        <taxon>Synergistia</taxon>
        <taxon>Synergistales</taxon>
        <taxon>Dethiosulfovibrionaceae</taxon>
        <taxon>Dethiosulfovibrio</taxon>
    </lineage>
</organism>
<dbReference type="PROSITE" id="PS50905">
    <property type="entry name" value="FERRITIN_LIKE"/>
    <property type="match status" value="1"/>
</dbReference>
<evidence type="ECO:0000259" key="4">
    <source>
        <dbReference type="PROSITE" id="PS50905"/>
    </source>
</evidence>
<dbReference type="PROSITE" id="PS50903">
    <property type="entry name" value="RUBREDOXIN_LIKE"/>
    <property type="match status" value="1"/>
</dbReference>
<feature type="domain" description="Ferritin-like diiron" evidence="4">
    <location>
        <begin position="1"/>
        <end position="129"/>
    </location>
</feature>
<dbReference type="Pfam" id="PF02915">
    <property type="entry name" value="Rubrerythrin"/>
    <property type="match status" value="1"/>
</dbReference>
<keyword evidence="6" id="KW-1185">Reference proteome</keyword>
<keyword evidence="2" id="KW-0249">Electron transport</keyword>
<dbReference type="InterPro" id="IPR009078">
    <property type="entry name" value="Ferritin-like_SF"/>
</dbReference>
<dbReference type="InterPro" id="IPR052753">
    <property type="entry name" value="Rbr2/Nigerythrin"/>
</dbReference>
<evidence type="ECO:0000256" key="1">
    <source>
        <dbReference type="ARBA" id="ARBA00022448"/>
    </source>
</evidence>
<dbReference type="Proteomes" id="UP000193355">
    <property type="component" value="Unassembled WGS sequence"/>
</dbReference>
<reference evidence="6" key="1">
    <citation type="submission" date="2017-04" db="EMBL/GenBank/DDBJ databases">
        <authorList>
            <person name="Varghese N."/>
            <person name="Submissions S."/>
        </authorList>
    </citation>
    <scope>NUCLEOTIDE SEQUENCE [LARGE SCALE GENOMIC DNA]</scope>
    <source>
        <strain evidence="6">USBA 82</strain>
    </source>
</reference>
<feature type="domain" description="Rubredoxin-like" evidence="3">
    <location>
        <begin position="131"/>
        <end position="164"/>
    </location>
</feature>
<dbReference type="SUPFAM" id="SSF47240">
    <property type="entry name" value="Ferritin-like"/>
    <property type="match status" value="1"/>
</dbReference>
<dbReference type="Gene3D" id="2.20.28.10">
    <property type="match status" value="1"/>
</dbReference>
<protein>
    <submittedName>
        <fullName evidence="5">Rubrerythrin</fullName>
    </submittedName>
</protein>
<dbReference type="PANTHER" id="PTHR33746:SF4">
    <property type="entry name" value="RUBRERYTHRIN"/>
    <property type="match status" value="1"/>
</dbReference>
<dbReference type="CDD" id="cd01041">
    <property type="entry name" value="Rubrerythrin"/>
    <property type="match status" value="1"/>
</dbReference>
<dbReference type="STRING" id="561720.SAMN06275492_12719"/>
<dbReference type="Gene3D" id="1.20.1260.10">
    <property type="match status" value="1"/>
</dbReference>
<dbReference type="EMBL" id="FXBB01000027">
    <property type="protein sequence ID" value="SMG40060.1"/>
    <property type="molecule type" value="Genomic_DNA"/>
</dbReference>
<accession>A0A1X7KFZ9</accession>
<proteinExistence type="predicted"/>
<dbReference type="GO" id="GO:0016491">
    <property type="term" value="F:oxidoreductase activity"/>
    <property type="evidence" value="ECO:0007669"/>
    <property type="project" value="InterPro"/>
</dbReference>